<dbReference type="InterPro" id="IPR021838">
    <property type="entry name" value="DUF3431"/>
</dbReference>
<feature type="region of interest" description="Disordered" evidence="1">
    <location>
        <begin position="234"/>
        <end position="284"/>
    </location>
</feature>
<feature type="region of interest" description="Disordered" evidence="1">
    <location>
        <begin position="180"/>
        <end position="200"/>
    </location>
</feature>
<feature type="compositionally biased region" description="Basic and acidic residues" evidence="1">
    <location>
        <begin position="188"/>
        <end position="200"/>
    </location>
</feature>
<evidence type="ECO:0000256" key="1">
    <source>
        <dbReference type="SAM" id="MobiDB-lite"/>
    </source>
</evidence>
<dbReference type="PANTHER" id="PTHR37490:SF2">
    <property type="match status" value="1"/>
</dbReference>
<dbReference type="AlphaFoldDB" id="A0A8K0L2N9"/>
<protein>
    <submittedName>
        <fullName evidence="2">Uncharacterized protein</fullName>
    </submittedName>
</protein>
<proteinExistence type="predicted"/>
<accession>A0A8K0L2N9</accession>
<evidence type="ECO:0000313" key="2">
    <source>
        <dbReference type="EMBL" id="KAG8627997.1"/>
    </source>
</evidence>
<gene>
    <name evidence="2" type="ORF">KVT40_003870</name>
</gene>
<dbReference type="Pfam" id="PF11913">
    <property type="entry name" value="DUF3431"/>
    <property type="match status" value="1"/>
</dbReference>
<name>A0A8K0L2N9_9PEZI</name>
<dbReference type="EMBL" id="JAESVG020000004">
    <property type="protein sequence ID" value="KAG8627997.1"/>
    <property type="molecule type" value="Genomic_DNA"/>
</dbReference>
<dbReference type="Proteomes" id="UP000809789">
    <property type="component" value="Unassembled WGS sequence"/>
</dbReference>
<dbReference type="OrthoDB" id="426718at2759"/>
<comment type="caution">
    <text evidence="2">The sequence shown here is derived from an EMBL/GenBank/DDBJ whole genome shotgun (WGS) entry which is preliminary data.</text>
</comment>
<keyword evidence="3" id="KW-1185">Reference proteome</keyword>
<evidence type="ECO:0000313" key="3">
    <source>
        <dbReference type="Proteomes" id="UP000809789"/>
    </source>
</evidence>
<organism evidence="2 3">
    <name type="scientific">Elsinoe batatas</name>
    <dbReference type="NCBI Taxonomy" id="2601811"/>
    <lineage>
        <taxon>Eukaryota</taxon>
        <taxon>Fungi</taxon>
        <taxon>Dikarya</taxon>
        <taxon>Ascomycota</taxon>
        <taxon>Pezizomycotina</taxon>
        <taxon>Dothideomycetes</taxon>
        <taxon>Dothideomycetidae</taxon>
        <taxon>Myriangiales</taxon>
        <taxon>Elsinoaceae</taxon>
        <taxon>Elsinoe</taxon>
    </lineage>
</organism>
<sequence>MRKCHHWHRQSWHVDAPDNLNPLSIASLQIPYVQTHGYANLRCNWELGCPDELLPYRDWSLPNAFQGKEIEYPEVERQFRSVWWGLFNNTKVPETVAVGCCAQFAVSREKVLKRPREEYEWYLKYMNESVIEDKILGRVFEYLWHIIFGREAVHCPGPFTCYKEVFGRDVAPEMEVPEVFTPTGSDAPSDRPSAELDAVENGKGEVVEDVGDAATLTKELDGVILEVTDPQLAEEASGGIAEEQEGGADAYTDVSEDAALLVSDDSEMVVSEPSVDPGDDNTFG</sequence>
<dbReference type="PANTHER" id="PTHR37490">
    <property type="entry name" value="EXPRESSED PROTEIN"/>
    <property type="match status" value="1"/>
</dbReference>
<reference evidence="2" key="1">
    <citation type="submission" date="2021-07" db="EMBL/GenBank/DDBJ databases">
        <title>Elsinoe batatas strain:CRI-CJ2 Genome sequencing and assembly.</title>
        <authorList>
            <person name="Huang L."/>
        </authorList>
    </citation>
    <scope>NUCLEOTIDE SEQUENCE</scope>
    <source>
        <strain evidence="2">CRI-CJ2</strain>
    </source>
</reference>